<feature type="transmembrane region" description="Helical" evidence="3">
    <location>
        <begin position="96"/>
        <end position="114"/>
    </location>
</feature>
<comment type="subcellular location">
    <subcellularLocation>
        <location evidence="1">Membrane</location>
    </subcellularLocation>
</comment>
<dbReference type="Pfam" id="PF01757">
    <property type="entry name" value="Acyl_transf_3"/>
    <property type="match status" value="1"/>
</dbReference>
<dbReference type="PANTHER" id="PTHR23028:SF131">
    <property type="entry name" value="BLR2367 PROTEIN"/>
    <property type="match status" value="1"/>
</dbReference>
<sequence>MRRYESLDSIRGIAALAVVFSHMFIVFPAFYSALSLQQNNQLIVDLLAFTPLHLLWSGHEAVVLFFILSGFVLSLPYLNNRKLVYTNYIVQRVFRIYIPYIVIILFSIILQSFLYTPGGIAGLSKWFNWMWMLPLSPGLFSHFLFMSGELTHNYNTASWSLVHEMRISLVFPFIVLLIRRKNLLFDLGLLGLVFAGRYALPIDLPYKINDTFYYALFFVIGAVLAKHREALGILFLKTGTYFKISLFAIALLLYNWHWNFGMVLPADSPLHQLFADRIIGDIAIGIGACIFFLFAIHSAWTEKILTHRIPMFLGKVSYSLYLVHPVVILALFYSLHAWVHPLLIFAMVPFVSLAIATVYHYSVEVTAMKTGKLLTSKKAPKISKGFEAQKY</sequence>
<feature type="transmembrane region" description="Helical" evidence="3">
    <location>
        <begin position="126"/>
        <end position="145"/>
    </location>
</feature>
<keyword evidence="6" id="KW-1185">Reference proteome</keyword>
<feature type="transmembrane region" description="Helical" evidence="3">
    <location>
        <begin position="212"/>
        <end position="228"/>
    </location>
</feature>
<feature type="transmembrane region" description="Helical" evidence="3">
    <location>
        <begin position="278"/>
        <end position="300"/>
    </location>
</feature>
<dbReference type="InterPro" id="IPR002656">
    <property type="entry name" value="Acyl_transf_3_dom"/>
</dbReference>
<dbReference type="RefSeq" id="WP_053166783.1">
    <property type="nucleotide sequence ID" value="NZ_CP051177.1"/>
</dbReference>
<name>A0A7H8Q7G7_9BACL</name>
<dbReference type="InterPro" id="IPR050879">
    <property type="entry name" value="Acyltransferase_3"/>
</dbReference>
<keyword evidence="5" id="KW-0012">Acyltransferase</keyword>
<feature type="transmembrane region" description="Helical" evidence="3">
    <location>
        <begin position="183"/>
        <end position="200"/>
    </location>
</feature>
<keyword evidence="3" id="KW-0812">Transmembrane</keyword>
<keyword evidence="3" id="KW-0472">Membrane</keyword>
<dbReference type="GO" id="GO:0000271">
    <property type="term" value="P:polysaccharide biosynthetic process"/>
    <property type="evidence" value="ECO:0007669"/>
    <property type="project" value="TreeGrafter"/>
</dbReference>
<dbReference type="GO" id="GO:0016747">
    <property type="term" value="F:acyltransferase activity, transferring groups other than amino-acyl groups"/>
    <property type="evidence" value="ECO:0007669"/>
    <property type="project" value="InterPro"/>
</dbReference>
<accession>A0A7H8Q7G7</accession>
<evidence type="ECO:0000256" key="3">
    <source>
        <dbReference type="SAM" id="Phobius"/>
    </source>
</evidence>
<keyword evidence="3" id="KW-1133">Transmembrane helix</keyword>
<feature type="transmembrane region" description="Helical" evidence="3">
    <location>
        <begin position="312"/>
        <end position="332"/>
    </location>
</feature>
<proteinExistence type="inferred from homology"/>
<organism evidence="5 6">
    <name type="scientific">Planococcus glaciei</name>
    <dbReference type="NCBI Taxonomy" id="459472"/>
    <lineage>
        <taxon>Bacteria</taxon>
        <taxon>Bacillati</taxon>
        <taxon>Bacillota</taxon>
        <taxon>Bacilli</taxon>
        <taxon>Bacillales</taxon>
        <taxon>Caryophanaceae</taxon>
        <taxon>Planococcus</taxon>
    </lineage>
</organism>
<feature type="transmembrane region" description="Helical" evidence="3">
    <location>
        <begin position="338"/>
        <end position="359"/>
    </location>
</feature>
<keyword evidence="5" id="KW-0808">Transferase</keyword>
<evidence type="ECO:0000259" key="4">
    <source>
        <dbReference type="Pfam" id="PF01757"/>
    </source>
</evidence>
<gene>
    <name evidence="5" type="ORF">HF394_02090</name>
</gene>
<dbReference type="EMBL" id="CP051177">
    <property type="protein sequence ID" value="QKX49465.1"/>
    <property type="molecule type" value="Genomic_DNA"/>
</dbReference>
<evidence type="ECO:0000256" key="1">
    <source>
        <dbReference type="ARBA" id="ARBA00004370"/>
    </source>
</evidence>
<protein>
    <submittedName>
        <fullName evidence="5">Acyltransferase</fullName>
    </submittedName>
</protein>
<dbReference type="Proteomes" id="UP000509222">
    <property type="component" value="Chromosome"/>
</dbReference>
<dbReference type="PANTHER" id="PTHR23028">
    <property type="entry name" value="ACETYLTRANSFERASE"/>
    <property type="match status" value="1"/>
</dbReference>
<comment type="similarity">
    <text evidence="2">Belongs to the acyltransferase 3 family.</text>
</comment>
<feature type="transmembrane region" description="Helical" evidence="3">
    <location>
        <begin position="54"/>
        <end position="75"/>
    </location>
</feature>
<feature type="transmembrane region" description="Helical" evidence="3">
    <location>
        <begin position="240"/>
        <end position="258"/>
    </location>
</feature>
<evidence type="ECO:0000256" key="2">
    <source>
        <dbReference type="ARBA" id="ARBA00007400"/>
    </source>
</evidence>
<feature type="domain" description="Acyltransferase 3" evidence="4">
    <location>
        <begin position="5"/>
        <end position="358"/>
    </location>
</feature>
<evidence type="ECO:0000313" key="6">
    <source>
        <dbReference type="Proteomes" id="UP000509222"/>
    </source>
</evidence>
<dbReference type="AlphaFoldDB" id="A0A7H8Q7G7"/>
<dbReference type="GO" id="GO:0016020">
    <property type="term" value="C:membrane"/>
    <property type="evidence" value="ECO:0007669"/>
    <property type="project" value="TreeGrafter"/>
</dbReference>
<evidence type="ECO:0000313" key="5">
    <source>
        <dbReference type="EMBL" id="QKX49465.1"/>
    </source>
</evidence>
<reference evidence="6" key="1">
    <citation type="submission" date="2020-06" db="EMBL/GenBank/DDBJ databases">
        <title>Isolation of Planomicrobium glaciei.</title>
        <authorList>
            <person name="Malisova L."/>
            <person name="Safrankova R."/>
            <person name="Jakubu V."/>
            <person name="Spanelova P."/>
        </authorList>
    </citation>
    <scope>NUCLEOTIDE SEQUENCE [LARGE SCALE GENOMIC DNA]</scope>
    <source>
        <strain evidence="6">NRL-ATB46093</strain>
    </source>
</reference>
<feature type="transmembrane region" description="Helical" evidence="3">
    <location>
        <begin position="12"/>
        <end position="34"/>
    </location>
</feature>